<keyword evidence="2" id="KW-1185">Reference proteome</keyword>
<name>A0A5N5SM86_9CRUS</name>
<dbReference type="EMBL" id="SEYY01023658">
    <property type="protein sequence ID" value="KAB7494709.1"/>
    <property type="molecule type" value="Genomic_DNA"/>
</dbReference>
<protein>
    <submittedName>
        <fullName evidence="1">Uncharacterized protein</fullName>
    </submittedName>
</protein>
<reference evidence="1 2" key="1">
    <citation type="journal article" date="2019" name="PLoS Biol.">
        <title>Sex chromosomes control vertical transmission of feminizing Wolbachia symbionts in an isopod.</title>
        <authorList>
            <person name="Becking T."/>
            <person name="Chebbi M.A."/>
            <person name="Giraud I."/>
            <person name="Moumen B."/>
            <person name="Laverre T."/>
            <person name="Caubet Y."/>
            <person name="Peccoud J."/>
            <person name="Gilbert C."/>
            <person name="Cordaux R."/>
        </authorList>
    </citation>
    <scope>NUCLEOTIDE SEQUENCE [LARGE SCALE GENOMIC DNA]</scope>
    <source>
        <strain evidence="1">ANa2</strain>
        <tissue evidence="1">Whole body excluding digestive tract and cuticle</tissue>
    </source>
</reference>
<dbReference type="Proteomes" id="UP000326759">
    <property type="component" value="Unassembled WGS sequence"/>
</dbReference>
<accession>A0A5N5SM86</accession>
<comment type="caution">
    <text evidence="1">The sequence shown here is derived from an EMBL/GenBank/DDBJ whole genome shotgun (WGS) entry which is preliminary data.</text>
</comment>
<dbReference type="AlphaFoldDB" id="A0A5N5SM86"/>
<evidence type="ECO:0000313" key="2">
    <source>
        <dbReference type="Proteomes" id="UP000326759"/>
    </source>
</evidence>
<gene>
    <name evidence="1" type="ORF">Anas_05763</name>
</gene>
<sequence length="85" mass="9499">MSGSIEHEYEQVIDAFASEDVEEIVHVINNEDVHQAIDSKETGSDNGDEEAAILVPPLLTTGRDQERIPISVEEMKRRIEPPESL</sequence>
<evidence type="ECO:0000313" key="1">
    <source>
        <dbReference type="EMBL" id="KAB7494709.1"/>
    </source>
</evidence>
<organism evidence="1 2">
    <name type="scientific">Armadillidium nasatum</name>
    <dbReference type="NCBI Taxonomy" id="96803"/>
    <lineage>
        <taxon>Eukaryota</taxon>
        <taxon>Metazoa</taxon>
        <taxon>Ecdysozoa</taxon>
        <taxon>Arthropoda</taxon>
        <taxon>Crustacea</taxon>
        <taxon>Multicrustacea</taxon>
        <taxon>Malacostraca</taxon>
        <taxon>Eumalacostraca</taxon>
        <taxon>Peracarida</taxon>
        <taxon>Isopoda</taxon>
        <taxon>Oniscidea</taxon>
        <taxon>Crinocheta</taxon>
        <taxon>Armadillidiidae</taxon>
        <taxon>Armadillidium</taxon>
    </lineage>
</organism>
<dbReference type="OrthoDB" id="6252992at2759"/>
<proteinExistence type="predicted"/>